<feature type="coiled-coil region" evidence="1">
    <location>
        <begin position="1075"/>
        <end position="1196"/>
    </location>
</feature>
<evidence type="ECO:0000313" key="4">
    <source>
        <dbReference type="Proteomes" id="UP000887568"/>
    </source>
</evidence>
<dbReference type="EnsemblMetazoa" id="XM_038198796.1">
    <property type="protein sequence ID" value="XP_038054724.1"/>
    <property type="gene ID" value="LOC119726952"/>
</dbReference>
<feature type="compositionally biased region" description="Polar residues" evidence="2">
    <location>
        <begin position="1251"/>
        <end position="1260"/>
    </location>
</feature>
<feature type="region of interest" description="Disordered" evidence="2">
    <location>
        <begin position="69"/>
        <end position="95"/>
    </location>
</feature>
<evidence type="ECO:0000256" key="1">
    <source>
        <dbReference type="SAM" id="Coils"/>
    </source>
</evidence>
<proteinExistence type="predicted"/>
<protein>
    <submittedName>
        <fullName evidence="3">Uncharacterized protein</fullName>
    </submittedName>
</protein>
<dbReference type="OrthoDB" id="10071766at2759"/>
<dbReference type="GeneID" id="119726952"/>
<organism evidence="3 4">
    <name type="scientific">Patiria miniata</name>
    <name type="common">Bat star</name>
    <name type="synonym">Asterina miniata</name>
    <dbReference type="NCBI Taxonomy" id="46514"/>
    <lineage>
        <taxon>Eukaryota</taxon>
        <taxon>Metazoa</taxon>
        <taxon>Echinodermata</taxon>
        <taxon>Eleutherozoa</taxon>
        <taxon>Asterozoa</taxon>
        <taxon>Asteroidea</taxon>
        <taxon>Valvatacea</taxon>
        <taxon>Valvatida</taxon>
        <taxon>Asterinidae</taxon>
        <taxon>Patiria</taxon>
    </lineage>
</organism>
<dbReference type="RefSeq" id="XP_038054732.1">
    <property type="nucleotide sequence ID" value="XM_038198804.1"/>
</dbReference>
<keyword evidence="4" id="KW-1185">Reference proteome</keyword>
<dbReference type="PANTHER" id="PTHR16246">
    <property type="entry name" value="HOST CELL FACTOR C1 REGULATOR 1"/>
    <property type="match status" value="1"/>
</dbReference>
<feature type="coiled-coil region" evidence="1">
    <location>
        <begin position="1438"/>
        <end position="1489"/>
    </location>
</feature>
<feature type="region of interest" description="Disordered" evidence="2">
    <location>
        <begin position="1"/>
        <end position="28"/>
    </location>
</feature>
<dbReference type="Proteomes" id="UP000887568">
    <property type="component" value="Unplaced"/>
</dbReference>
<feature type="compositionally biased region" description="Basic residues" evidence="2">
    <location>
        <begin position="79"/>
        <end position="90"/>
    </location>
</feature>
<dbReference type="OMA" id="GMEMTNL"/>
<feature type="coiled-coil region" evidence="1">
    <location>
        <begin position="706"/>
        <end position="816"/>
    </location>
</feature>
<dbReference type="PANTHER" id="PTHR16246:SF2">
    <property type="entry name" value="HOST CELL FACTOR C1 REGULATOR 1"/>
    <property type="match status" value="1"/>
</dbReference>
<feature type="region of interest" description="Disordered" evidence="2">
    <location>
        <begin position="532"/>
        <end position="552"/>
    </location>
</feature>
<sequence length="1613" mass="177710">MFATPQRHQTVDKENVGAQVKTPGKTLNPLVTPVRKPLASLNQDVTASHNYRSSAKMVQKIWTPVKHCTPTRLTSANKTRGRQSKKHRKGKDPSVAWSSCKRTALSVTEAAESLLNQVLLKEISACSHLPKESGTEWMEPLSSISDGDQLLEQTVSGLVDSAIHAALQELRNEKVQGATCSIPTKTSSTESLALDPVTPTTDGLWSIALGLDESYNNSGQGQDDTSVFLEDNLSGISSELSLAKGMAAGCSPVMKISKPCFTPANHHEGQETRLAPTIHQDNISIDADGENSNNHMRSRRLVLGLPGSTPIASHQMIQGTDSVQKVVQKLEMTNMALVELEPLMKVVPAEIAIRSSCTVPIELPHTSHGTRPDDRANTSVAMTPVKTMQTDPMTSATNVAGVAVGSTPVHSNITAMTDSSVGVTPVKSYSIFTGTTPHKPILKTDSCLMTTPIYVSKAYNGTTPTGMTDGVTMTNPTSSTDACIGTTPIRPVEVLNKSVTATLSQLPDSAFGTASKQCSDANCGTTPVRVSNTSTVTTPTGLMDASVGTTPSESVEMTNKSVMVTPIRMSDTMTETTPIQSSHALIGTTPVKSADIGLSTDPALVTDSSTGTSPVRVTEVGVGTGSYQAVDAQCGSTPVRVVDMKCGTSPSASVDASTAVTPLALSTAETLTSPIVVPAFKLEAESPSQLDASSLMSHMESACISNELLRREIQTMKTTKAELQHQLDGAREQLERREVVERLEQLNPKVELRQTSKESLQTEVDNLLLQVGEQMNQLAFLQEALHQKSAELSIANQDKINLRDQYQKEIHNLQQDLCIAYKQQQQEVSDLHAFYEQNTYEPHYMRARVTIAELKTELQAYTDLKDTLDKAAEIQEQFGCIEEAYSLVNALFTKTMDKKDELDKQQVAMVDEMNHTKALNEQLQQLLATAKDQQHYTQTQLQDAINAEKDALKCQGQLLGELDEVSQTSDEIKSELQNTKLELSGYKSDYETVMAKMKALEQQSIEHFLAECTVEAALAIQSKQWQDTTAEMQIVHSQTGEEIQNLMLQNTRLTAETTDQKHQLSSSQDLIIALQSELERNKEIMNQQAKELESLEWEREMSKKAKADAQRMARQIQNFEQQFKENIEFLEEERVALVESAREAEDQLKVTSLELSRLKVALSKAEESGSQWKGAAETLSERLQFCQSELDNTKAHAHWMLLNQATEMRDAADGLTALLNKIQDVFTHLNISMEDQQLNKEASEPTAASKMIQSKSKSQTNELASGSLVASILNAIQSKDEDINDKDMVLQETPSVSLEQQPRTPSPFDSGFAIGGSGSSAFTAVETSTNPNACAVDMKVNKADELKESKDDSLALVEQVEQARALSGQLLKLLLARNDTLVSVVKELKEERCQLHTQLLRSQKLHDRELCVIREQLLESEMQERRLHQEVANRNASLTEQQQALQYAQQRLQSMADNLERFSDQKSTIEKLQTETAKLTSSLRVAQREKGLLQEQLDNVLSGCSQSSNEDDVDGRVASQPTAVRNKLIRENLSLKKELERLRVCLVERQEHYETLNARATKHMRVLEDNWHKADAEVYRLDEVFDHCKQLMEQVPVTGDEHSSMSALRQLLS</sequence>
<evidence type="ECO:0000313" key="3">
    <source>
        <dbReference type="EnsemblMetazoa" id="XP_038054724.1"/>
    </source>
</evidence>
<dbReference type="InterPro" id="IPR029195">
    <property type="entry name" value="HCFC1R1"/>
</dbReference>
<dbReference type="RefSeq" id="XP_038054733.1">
    <property type="nucleotide sequence ID" value="XM_038198805.1"/>
</dbReference>
<dbReference type="EnsemblMetazoa" id="XM_038198804.1">
    <property type="protein sequence ID" value="XP_038054732.1"/>
    <property type="gene ID" value="LOC119726956"/>
</dbReference>
<accession>A0A913ZTF5</accession>
<keyword evidence="1" id="KW-0175">Coiled coil</keyword>
<feature type="coiled-coil region" evidence="1">
    <location>
        <begin position="1343"/>
        <end position="1391"/>
    </location>
</feature>
<dbReference type="RefSeq" id="XP_038054723.1">
    <property type="nucleotide sequence ID" value="XM_038198795.1"/>
</dbReference>
<dbReference type="EnsemblMetazoa" id="XM_038198795.1">
    <property type="protein sequence ID" value="XP_038054723.1"/>
    <property type="gene ID" value="LOC119726952"/>
</dbReference>
<dbReference type="RefSeq" id="XP_038054724.1">
    <property type="nucleotide sequence ID" value="XM_038198796.1"/>
</dbReference>
<dbReference type="EnsemblMetazoa" id="XM_038198805.1">
    <property type="protein sequence ID" value="XP_038054733.1"/>
    <property type="gene ID" value="LOC119726956"/>
</dbReference>
<feature type="coiled-coil region" evidence="1">
    <location>
        <begin position="962"/>
        <end position="1003"/>
    </location>
</feature>
<evidence type="ECO:0000256" key="2">
    <source>
        <dbReference type="SAM" id="MobiDB-lite"/>
    </source>
</evidence>
<name>A0A913ZTF5_PATMI</name>
<reference evidence="3" key="1">
    <citation type="submission" date="2022-11" db="UniProtKB">
        <authorList>
            <consortium name="EnsemblMetazoa"/>
        </authorList>
    </citation>
    <scope>IDENTIFICATION</scope>
</reference>
<dbReference type="GeneID" id="119726956"/>
<feature type="region of interest" description="Disordered" evidence="2">
    <location>
        <begin position="1236"/>
        <end position="1260"/>
    </location>
</feature>